<name>A0A133VM86_9EURY</name>
<dbReference type="AlphaFoldDB" id="A0A133VM86"/>
<protein>
    <submittedName>
        <fullName evidence="2">Uncharacterized protein</fullName>
    </submittedName>
</protein>
<proteinExistence type="predicted"/>
<keyword evidence="1" id="KW-1133">Transmembrane helix</keyword>
<feature type="transmembrane region" description="Helical" evidence="1">
    <location>
        <begin position="62"/>
        <end position="81"/>
    </location>
</feature>
<reference evidence="2 3" key="1">
    <citation type="journal article" date="2016" name="Sci. Rep.">
        <title>Metabolic traits of an uncultured archaeal lineage -MSBL1- from brine pools of the Red Sea.</title>
        <authorList>
            <person name="Mwirichia R."/>
            <person name="Alam I."/>
            <person name="Rashid M."/>
            <person name="Vinu M."/>
            <person name="Ba-Alawi W."/>
            <person name="Anthony Kamau A."/>
            <person name="Kamanda Ngugi D."/>
            <person name="Goker M."/>
            <person name="Klenk H.P."/>
            <person name="Bajic V."/>
            <person name="Stingl U."/>
        </authorList>
    </citation>
    <scope>NUCLEOTIDE SEQUENCE [LARGE SCALE GENOMIC DNA]</scope>
    <source>
        <strain evidence="2">SCGC-AAA382A20</strain>
    </source>
</reference>
<evidence type="ECO:0000313" key="3">
    <source>
        <dbReference type="Proteomes" id="UP000070263"/>
    </source>
</evidence>
<evidence type="ECO:0000256" key="1">
    <source>
        <dbReference type="SAM" id="Phobius"/>
    </source>
</evidence>
<dbReference type="Proteomes" id="UP000070263">
    <property type="component" value="Unassembled WGS sequence"/>
</dbReference>
<keyword evidence="1" id="KW-0472">Membrane</keyword>
<evidence type="ECO:0000313" key="2">
    <source>
        <dbReference type="EMBL" id="KXB07564.1"/>
    </source>
</evidence>
<comment type="caution">
    <text evidence="2">The sequence shown here is derived from an EMBL/GenBank/DDBJ whole genome shotgun (WGS) entry which is preliminary data.</text>
</comment>
<dbReference type="EMBL" id="LHYE01000006">
    <property type="protein sequence ID" value="KXB07564.1"/>
    <property type="molecule type" value="Genomic_DNA"/>
</dbReference>
<gene>
    <name evidence="2" type="ORF">AKJ51_01070</name>
</gene>
<organism evidence="2 3">
    <name type="scientific">candidate division MSBL1 archaeon SCGC-AAA382A20</name>
    <dbReference type="NCBI Taxonomy" id="1698280"/>
    <lineage>
        <taxon>Archaea</taxon>
        <taxon>Methanobacteriati</taxon>
        <taxon>Methanobacteriota</taxon>
        <taxon>candidate division MSBL1</taxon>
    </lineage>
</organism>
<accession>A0A133VM86</accession>
<keyword evidence="1" id="KW-0812">Transmembrane</keyword>
<sequence length="129" mass="13770">MDMTKIIQTIIKTLAGLLLGLIALALLARGISSITGLGENSAKETTPIVIEGDNKGNSGTGLRTLALAVGVVGPLGIAYLITRHLTSSDRQTSELSTIVDEIERLHSIEYGEQLSDSHRRELEEGEEDS</sequence>
<keyword evidence="3" id="KW-1185">Reference proteome</keyword>